<proteinExistence type="predicted"/>
<dbReference type="Pfam" id="PF13489">
    <property type="entry name" value="Methyltransf_23"/>
    <property type="match status" value="1"/>
</dbReference>
<dbReference type="GO" id="GO:0032259">
    <property type="term" value="P:methylation"/>
    <property type="evidence" value="ECO:0007669"/>
    <property type="project" value="UniProtKB-KW"/>
</dbReference>
<reference evidence="1" key="1">
    <citation type="journal article" date="2014" name="Genome Biol. Evol.">
        <title>Pangenome evidence for extensive interdomain horizontal transfer affecting lineage core and shell genes in uncultured planktonic thaumarchaeota and euryarchaeota.</title>
        <authorList>
            <person name="Deschamps P."/>
            <person name="Zivanovic Y."/>
            <person name="Moreira D."/>
            <person name="Rodriguez-Valera F."/>
            <person name="Lopez-Garcia P."/>
        </authorList>
    </citation>
    <scope>NUCLEOTIDE SEQUENCE</scope>
</reference>
<dbReference type="InterPro" id="IPR029063">
    <property type="entry name" value="SAM-dependent_MTases_sf"/>
</dbReference>
<dbReference type="EMBL" id="KF901161">
    <property type="protein sequence ID" value="AIF20319.1"/>
    <property type="molecule type" value="Genomic_DNA"/>
</dbReference>
<keyword evidence="1" id="KW-0808">Transferase</keyword>
<dbReference type="GO" id="GO:0008168">
    <property type="term" value="F:methyltransferase activity"/>
    <property type="evidence" value="ECO:0007669"/>
    <property type="project" value="UniProtKB-KW"/>
</dbReference>
<organism evidence="1">
    <name type="scientific">uncultured marine thaumarchaeote KM3_89_C12</name>
    <dbReference type="NCBI Taxonomy" id="1456339"/>
    <lineage>
        <taxon>Archaea</taxon>
        <taxon>Nitrososphaerota</taxon>
        <taxon>environmental samples</taxon>
    </lineage>
</organism>
<dbReference type="PANTHER" id="PTHR43861">
    <property type="entry name" value="TRANS-ACONITATE 2-METHYLTRANSFERASE-RELATED"/>
    <property type="match status" value="1"/>
</dbReference>
<dbReference type="AlphaFoldDB" id="A0A075HXB2"/>
<evidence type="ECO:0000313" key="1">
    <source>
        <dbReference type="EMBL" id="AIF20319.1"/>
    </source>
</evidence>
<dbReference type="SUPFAM" id="SSF53335">
    <property type="entry name" value="S-adenosyl-L-methionine-dependent methyltransferases"/>
    <property type="match status" value="1"/>
</dbReference>
<sequence length="264" mass="31288">MLILLLIIVTILNTKNFLFFIKKMAEFDYQWKYTLNKEDLENEEDKFECNEKRVKEFLNQFKNKSWLSKKPTFKEKVCLDAGCGPGRWTCALQKLGAKRVDSFDFSSEAITRCKKINPNAYVFDIMKLEENHVYDFVLSWGVIHHTNNPRKAFSKLVSQLKKGGILHIMIYDEKNDDFYEGYRGKPTKKREEWKSLTMEKKLKLSKQFAEKKGGNVHGWFDALNPEFNWSYTKEEIKEWFVEEGFSKIKEGDMKFNINMNGVFE</sequence>
<accession>A0A075HXB2</accession>
<protein>
    <submittedName>
        <fullName evidence="1">SAM-dependent methyltransferase</fullName>
    </submittedName>
</protein>
<dbReference type="CDD" id="cd02440">
    <property type="entry name" value="AdoMet_MTases"/>
    <property type="match status" value="1"/>
</dbReference>
<name>A0A075HXB2_9ARCH</name>
<dbReference type="Gene3D" id="3.40.50.150">
    <property type="entry name" value="Vaccinia Virus protein VP39"/>
    <property type="match status" value="1"/>
</dbReference>
<keyword evidence="1" id="KW-0489">Methyltransferase</keyword>